<gene>
    <name evidence="1" type="ORF">BIW11_05650</name>
</gene>
<keyword evidence="2" id="KW-1185">Reference proteome</keyword>
<name>A0A1V9Y1G7_9ACAR</name>
<dbReference type="AlphaFoldDB" id="A0A1V9Y1G7"/>
<comment type="caution">
    <text evidence="1">The sequence shown here is derived from an EMBL/GenBank/DDBJ whole genome shotgun (WGS) entry which is preliminary data.</text>
</comment>
<organism evidence="1 2">
    <name type="scientific">Tropilaelaps mercedesae</name>
    <dbReference type="NCBI Taxonomy" id="418985"/>
    <lineage>
        <taxon>Eukaryota</taxon>
        <taxon>Metazoa</taxon>
        <taxon>Ecdysozoa</taxon>
        <taxon>Arthropoda</taxon>
        <taxon>Chelicerata</taxon>
        <taxon>Arachnida</taxon>
        <taxon>Acari</taxon>
        <taxon>Parasitiformes</taxon>
        <taxon>Mesostigmata</taxon>
        <taxon>Gamasina</taxon>
        <taxon>Dermanyssoidea</taxon>
        <taxon>Laelapidae</taxon>
        <taxon>Tropilaelaps</taxon>
    </lineage>
</organism>
<proteinExistence type="predicted"/>
<dbReference type="InParanoid" id="A0A1V9Y1G7"/>
<reference evidence="1 2" key="1">
    <citation type="journal article" date="2017" name="Gigascience">
        <title>Draft genome of the honey bee ectoparasitic mite, Tropilaelaps mercedesae, is shaped by the parasitic life history.</title>
        <authorList>
            <person name="Dong X."/>
            <person name="Armstrong S.D."/>
            <person name="Xia D."/>
            <person name="Makepeace B.L."/>
            <person name="Darby A.C."/>
            <person name="Kadowaki T."/>
        </authorList>
    </citation>
    <scope>NUCLEOTIDE SEQUENCE [LARGE SCALE GENOMIC DNA]</scope>
    <source>
        <strain evidence="1">Wuxi-XJTLU</strain>
    </source>
</reference>
<protein>
    <submittedName>
        <fullName evidence="1">Uncharacterized protein</fullName>
    </submittedName>
</protein>
<sequence>MGGASRKSGAATGISIART</sequence>
<evidence type="ECO:0000313" key="1">
    <source>
        <dbReference type="EMBL" id="OQR79562.1"/>
    </source>
</evidence>
<dbReference type="EMBL" id="MNPL01000955">
    <property type="protein sequence ID" value="OQR79562.1"/>
    <property type="molecule type" value="Genomic_DNA"/>
</dbReference>
<evidence type="ECO:0000313" key="2">
    <source>
        <dbReference type="Proteomes" id="UP000192247"/>
    </source>
</evidence>
<dbReference type="Proteomes" id="UP000192247">
    <property type="component" value="Unassembled WGS sequence"/>
</dbReference>
<accession>A0A1V9Y1G7</accession>